<dbReference type="PANTHER" id="PTHR13634:SF0">
    <property type="entry name" value="RIBOSOME BIOGENESIS PROTEIN BRX1 HOMOLOG"/>
    <property type="match status" value="1"/>
</dbReference>
<dbReference type="PROSITE" id="PS50833">
    <property type="entry name" value="BRIX"/>
    <property type="match status" value="1"/>
</dbReference>
<name>A0A915LBJ7_MELJA</name>
<dbReference type="PANTHER" id="PTHR13634">
    <property type="entry name" value="RIBOSOME BIOGENESIS PROTEIN BRIX"/>
    <property type="match status" value="1"/>
</dbReference>
<evidence type="ECO:0000313" key="10">
    <source>
        <dbReference type="WBParaSite" id="scaffold10125_cov274.g14537"/>
    </source>
</evidence>
<keyword evidence="6" id="KW-0539">Nucleus</keyword>
<organism evidence="9 10">
    <name type="scientific">Meloidogyne javanica</name>
    <name type="common">Root-knot nematode worm</name>
    <dbReference type="NCBI Taxonomy" id="6303"/>
    <lineage>
        <taxon>Eukaryota</taxon>
        <taxon>Metazoa</taxon>
        <taxon>Ecdysozoa</taxon>
        <taxon>Nematoda</taxon>
        <taxon>Chromadorea</taxon>
        <taxon>Rhabditida</taxon>
        <taxon>Tylenchina</taxon>
        <taxon>Tylenchomorpha</taxon>
        <taxon>Tylenchoidea</taxon>
        <taxon>Meloidogynidae</taxon>
        <taxon>Meloidogyninae</taxon>
        <taxon>Meloidogyne</taxon>
        <taxon>Meloidogyne incognita group</taxon>
    </lineage>
</organism>
<dbReference type="SUPFAM" id="SSF52954">
    <property type="entry name" value="Class II aaRS ABD-related"/>
    <property type="match status" value="1"/>
</dbReference>
<dbReference type="InterPro" id="IPR026532">
    <property type="entry name" value="BRX1"/>
</dbReference>
<dbReference type="SMART" id="SM00879">
    <property type="entry name" value="Brix"/>
    <property type="match status" value="1"/>
</dbReference>
<reference evidence="10" key="1">
    <citation type="submission" date="2022-11" db="UniProtKB">
        <authorList>
            <consortium name="WormBaseParasite"/>
        </authorList>
    </citation>
    <scope>IDENTIFICATION</scope>
</reference>
<dbReference type="Gene3D" id="3.90.1150.10">
    <property type="entry name" value="Aspartate Aminotransferase, domain 1"/>
    <property type="match status" value="1"/>
</dbReference>
<dbReference type="Gene3D" id="3.40.50.10480">
    <property type="entry name" value="Probable brix-domain ribosomal biogenesis protein"/>
    <property type="match status" value="1"/>
</dbReference>
<dbReference type="GO" id="GO:0006364">
    <property type="term" value="P:rRNA processing"/>
    <property type="evidence" value="ECO:0007669"/>
    <property type="project" value="InterPro"/>
</dbReference>
<dbReference type="InterPro" id="IPR015424">
    <property type="entry name" value="PyrdxlP-dep_Trfase"/>
</dbReference>
<dbReference type="Pfam" id="PF04427">
    <property type="entry name" value="Brix"/>
    <property type="match status" value="1"/>
</dbReference>
<comment type="function">
    <text evidence="1">Required for biogenesis of the 60S ribosomal subunit.</text>
</comment>
<protein>
    <recommendedName>
        <fullName evidence="4">Ribosome biogenesis protein BRX1 homolog</fullName>
    </recommendedName>
</protein>
<dbReference type="GO" id="GO:0005730">
    <property type="term" value="C:nucleolus"/>
    <property type="evidence" value="ECO:0007669"/>
    <property type="project" value="UniProtKB-SubCell"/>
</dbReference>
<dbReference type="InterPro" id="IPR004839">
    <property type="entry name" value="Aminotransferase_I/II_large"/>
</dbReference>
<dbReference type="GO" id="GO:0000027">
    <property type="term" value="P:ribosomal large subunit assembly"/>
    <property type="evidence" value="ECO:0007669"/>
    <property type="project" value="TreeGrafter"/>
</dbReference>
<feature type="compositionally biased region" description="Acidic residues" evidence="7">
    <location>
        <begin position="17"/>
        <end position="29"/>
    </location>
</feature>
<dbReference type="AlphaFoldDB" id="A0A915LBJ7"/>
<keyword evidence="9" id="KW-1185">Reference proteome</keyword>
<evidence type="ECO:0000256" key="5">
    <source>
        <dbReference type="ARBA" id="ARBA00022517"/>
    </source>
</evidence>
<feature type="region of interest" description="Disordered" evidence="7">
    <location>
        <begin position="1"/>
        <end position="39"/>
    </location>
</feature>
<evidence type="ECO:0000259" key="8">
    <source>
        <dbReference type="PROSITE" id="PS50833"/>
    </source>
</evidence>
<evidence type="ECO:0000313" key="9">
    <source>
        <dbReference type="Proteomes" id="UP000887561"/>
    </source>
</evidence>
<dbReference type="SUPFAM" id="SSF53383">
    <property type="entry name" value="PLP-dependent transferases"/>
    <property type="match status" value="1"/>
</dbReference>
<comment type="similarity">
    <text evidence="3">Belongs to the BRX1 family.</text>
</comment>
<evidence type="ECO:0000256" key="4">
    <source>
        <dbReference type="ARBA" id="ARBA00020522"/>
    </source>
</evidence>
<dbReference type="FunFam" id="3.40.50.10480:FF:000009">
    <property type="entry name" value="Ribosome biogenesis protein, putative"/>
    <property type="match status" value="1"/>
</dbReference>
<evidence type="ECO:0000256" key="1">
    <source>
        <dbReference type="ARBA" id="ARBA00003439"/>
    </source>
</evidence>
<dbReference type="Proteomes" id="UP000887561">
    <property type="component" value="Unplaced"/>
</dbReference>
<evidence type="ECO:0000256" key="7">
    <source>
        <dbReference type="SAM" id="MobiDB-lite"/>
    </source>
</evidence>
<keyword evidence="5" id="KW-0690">Ribosome biogenesis</keyword>
<dbReference type="Pfam" id="PF00155">
    <property type="entry name" value="Aminotran_1_2"/>
    <property type="match status" value="2"/>
</dbReference>
<evidence type="ECO:0000256" key="3">
    <source>
        <dbReference type="ARBA" id="ARBA00006369"/>
    </source>
</evidence>
<comment type="subcellular location">
    <subcellularLocation>
        <location evidence="2">Nucleus</location>
        <location evidence="2">Nucleolus</location>
    </subcellularLocation>
</comment>
<dbReference type="InterPro" id="IPR015422">
    <property type="entry name" value="PyrdxlP-dep_Trfase_small"/>
</dbReference>
<dbReference type="CDD" id="cd00609">
    <property type="entry name" value="AAT_like"/>
    <property type="match status" value="1"/>
</dbReference>
<evidence type="ECO:0000256" key="6">
    <source>
        <dbReference type="ARBA" id="ARBA00023242"/>
    </source>
</evidence>
<evidence type="ECO:0000256" key="2">
    <source>
        <dbReference type="ARBA" id="ARBA00004604"/>
    </source>
</evidence>
<dbReference type="GO" id="GO:0019843">
    <property type="term" value="F:rRNA binding"/>
    <property type="evidence" value="ECO:0007669"/>
    <property type="project" value="InterPro"/>
</dbReference>
<dbReference type="WBParaSite" id="scaffold10125_cov274.g14537">
    <property type="protein sequence ID" value="scaffold10125_cov274.g14537"/>
    <property type="gene ID" value="scaffold10125_cov274.g14537"/>
</dbReference>
<feature type="domain" description="Brix" evidence="8">
    <location>
        <begin position="52"/>
        <end position="244"/>
    </location>
</feature>
<accession>A0A915LBJ7</accession>
<proteinExistence type="inferred from homology"/>
<dbReference type="Gene3D" id="3.40.640.10">
    <property type="entry name" value="Type I PLP-dependent aspartate aminotransferase-like (Major domain)"/>
    <property type="match status" value="1"/>
</dbReference>
<sequence length="596" mass="69394">MSDNEIDPNENLMSVDSGDEDSNDSEDEESSMKGQKDQVGNLKINKKWADRERVLLLCSRGSVARTRHLINDLKRLMPHIRSEAKYGKSKSMADDLNEMSELANCTKCLYFESRKGRDVYLWMSHIDGGPSAKFLVRNLHSMNELNMIGNCLKGSRPILSFDPKFDEKPHLNIIKNLLFNIFKTPNHHPKSQPFIDHVFNFALTVDENIWFRNYQIINEKENELQEIGPRFVLQLIRIFDGSFCGAVLYDNPEYLSPNHFRRQLKLQKAAEFNLKNQQNEEQKIKEKIIREVKLDDPIGEGYIRLSCADNSLSSDLIFEKFRSINWQKFEENKLLHYPREGGELSQVLFNSGDSVLTPAPFYYRFVNDFGERGLVNVEIVQTLTENGLLDLSVERFEEAFLKAKGKVCAILIVNPQNPDGCYFTLNQLKPIIDWALNKNLFIILDEVYNLCIYEEEEINCCFESAVKLFKTPEELNKMIWVWSMSKVFSIPGLRADWFEKVYLFENLRRLKNTRDKLLLFLENQKIPFIKPKSGFFVLTDFSKFMDEQTIEGERRLVERFIRKKVLINSGEEIKAPKPGWFRIVFSSVNSSTLEKG</sequence>
<dbReference type="InterPro" id="IPR007109">
    <property type="entry name" value="Brix"/>
</dbReference>
<dbReference type="GO" id="GO:0030170">
    <property type="term" value="F:pyridoxal phosphate binding"/>
    <property type="evidence" value="ECO:0007669"/>
    <property type="project" value="InterPro"/>
</dbReference>
<dbReference type="InterPro" id="IPR015421">
    <property type="entry name" value="PyrdxlP-dep_Trfase_major"/>
</dbReference>